<feature type="region of interest" description="Disordered" evidence="1">
    <location>
        <begin position="1"/>
        <end position="23"/>
    </location>
</feature>
<comment type="caution">
    <text evidence="2">The sequence shown here is derived from an EMBL/GenBank/DDBJ whole genome shotgun (WGS) entry which is preliminary data.</text>
</comment>
<organism evidence="2 3">
    <name type="scientific">Bionectria ochroleuca</name>
    <name type="common">Gliocladium roseum</name>
    <dbReference type="NCBI Taxonomy" id="29856"/>
    <lineage>
        <taxon>Eukaryota</taxon>
        <taxon>Fungi</taxon>
        <taxon>Dikarya</taxon>
        <taxon>Ascomycota</taxon>
        <taxon>Pezizomycotina</taxon>
        <taxon>Sordariomycetes</taxon>
        <taxon>Hypocreomycetidae</taxon>
        <taxon>Hypocreales</taxon>
        <taxon>Bionectriaceae</taxon>
        <taxon>Clonostachys</taxon>
    </lineage>
</organism>
<protein>
    <submittedName>
        <fullName evidence="2">Uncharacterized protein</fullName>
    </submittedName>
</protein>
<dbReference type="AlphaFoldDB" id="A0A8H7N7X8"/>
<dbReference type="EMBL" id="JADCTT010000006">
    <property type="protein sequence ID" value="KAF9750740.1"/>
    <property type="molecule type" value="Genomic_DNA"/>
</dbReference>
<name>A0A8H7N7X8_BIOOC</name>
<evidence type="ECO:0000256" key="1">
    <source>
        <dbReference type="SAM" id="MobiDB-lite"/>
    </source>
</evidence>
<reference evidence="2" key="1">
    <citation type="submission" date="2020-10" db="EMBL/GenBank/DDBJ databases">
        <title>High-Quality Genome Resource of Clonostachys rosea strain S41 by Oxford Nanopore Long-Read Sequencing.</title>
        <authorList>
            <person name="Wang H."/>
        </authorList>
    </citation>
    <scope>NUCLEOTIDE SEQUENCE</scope>
    <source>
        <strain evidence="2">S41</strain>
    </source>
</reference>
<sequence>MPGGAVRPREKKDIDRESGTGIRTCDGTNNLRYMSISLGVDPYNISTVIQHSESESSFYSLEATPEPLRDSTSSQNSSRESPYHTAYSPGVVLANALKELELDFEQDGSKAVANTRIFMPKLPDDLLQPVDRDGDWAVQGDIEFHQVVNDQLNATKSDITRLSNELSVHKRSAAIRRADIRTDIRSTKTEQANSATYLHDLLSKITERVAKLEKLATEAGYGRKDSPANSYIQPWNGSHGLLGHGNGESLNTGNTPNGTISEIQQQIAALQCVDRDFDLKLIKIQQSLASTQGCFEERLLEMEKDINYLKRKHVVDTLDIDILKRQLATQKNINTILIDKISSMEQQMGHSGLQTSQLHALNNRLDLRSEE</sequence>
<gene>
    <name evidence="2" type="ORF">IM811_014960</name>
</gene>
<proteinExistence type="predicted"/>
<feature type="region of interest" description="Disordered" evidence="1">
    <location>
        <begin position="58"/>
        <end position="85"/>
    </location>
</feature>
<feature type="compositionally biased region" description="Basic and acidic residues" evidence="1">
    <location>
        <begin position="7"/>
        <end position="18"/>
    </location>
</feature>
<evidence type="ECO:0000313" key="2">
    <source>
        <dbReference type="EMBL" id="KAF9750740.1"/>
    </source>
</evidence>
<dbReference type="Proteomes" id="UP000616885">
    <property type="component" value="Unassembled WGS sequence"/>
</dbReference>
<accession>A0A8H7N7X8</accession>
<feature type="compositionally biased region" description="Polar residues" evidence="1">
    <location>
        <begin position="70"/>
        <end position="80"/>
    </location>
</feature>
<evidence type="ECO:0000313" key="3">
    <source>
        <dbReference type="Proteomes" id="UP000616885"/>
    </source>
</evidence>